<dbReference type="AlphaFoldDB" id="A0A1S8ABA4"/>
<evidence type="ECO:0000313" key="2">
    <source>
        <dbReference type="Proteomes" id="UP000054516"/>
    </source>
</evidence>
<sequence length="67" mass="6983">MDNIIVSPELTPSDRLVLKNLARDIQARQSRTGEALTAPAGIPSIRVSKPSKSVANAGQSTLSALGL</sequence>
<accession>A0A1S8ABA4</accession>
<dbReference type="Proteomes" id="UP000054516">
    <property type="component" value="Unassembled WGS sequence"/>
</dbReference>
<reference evidence="1" key="1">
    <citation type="submission" date="2016-03" db="EMBL/GenBank/DDBJ databases">
        <title>Draft genome sequence of Rosellinia necatrix.</title>
        <authorList>
            <person name="Kanematsu S."/>
        </authorList>
    </citation>
    <scope>NUCLEOTIDE SEQUENCE [LARGE SCALE GENOMIC DNA]</scope>
    <source>
        <strain evidence="1">W97</strain>
    </source>
</reference>
<keyword evidence="2" id="KW-1185">Reference proteome</keyword>
<dbReference type="EMBL" id="DF977553">
    <property type="protein sequence ID" value="GAW27329.1"/>
    <property type="molecule type" value="Genomic_DNA"/>
</dbReference>
<name>A0A1S8ABA4_ROSNE</name>
<gene>
    <name evidence="1" type="ORF">SAMD00023353_10800160</name>
</gene>
<protein>
    <submittedName>
        <fullName evidence="1">Putative AAA family ATPase</fullName>
    </submittedName>
</protein>
<proteinExistence type="predicted"/>
<evidence type="ECO:0000313" key="1">
    <source>
        <dbReference type="EMBL" id="GAW27329.1"/>
    </source>
</evidence>
<organism evidence="1">
    <name type="scientific">Rosellinia necatrix</name>
    <name type="common">White root-rot fungus</name>
    <dbReference type="NCBI Taxonomy" id="77044"/>
    <lineage>
        <taxon>Eukaryota</taxon>
        <taxon>Fungi</taxon>
        <taxon>Dikarya</taxon>
        <taxon>Ascomycota</taxon>
        <taxon>Pezizomycotina</taxon>
        <taxon>Sordariomycetes</taxon>
        <taxon>Xylariomycetidae</taxon>
        <taxon>Xylariales</taxon>
        <taxon>Xylariaceae</taxon>
        <taxon>Rosellinia</taxon>
    </lineage>
</organism>